<dbReference type="Proteomes" id="UP000095286">
    <property type="component" value="Unplaced"/>
</dbReference>
<proteinExistence type="predicted"/>
<reference evidence="2" key="1">
    <citation type="submission" date="2016-11" db="UniProtKB">
        <authorList>
            <consortium name="WormBaseParasite"/>
        </authorList>
    </citation>
    <scope>IDENTIFICATION</scope>
    <source>
        <strain evidence="2">KR3021</strain>
    </source>
</reference>
<accession>A0AC35TZI2</accession>
<name>A0AC35TZI2_9BILA</name>
<organism evidence="1 2">
    <name type="scientific">Rhabditophanes sp. KR3021</name>
    <dbReference type="NCBI Taxonomy" id="114890"/>
    <lineage>
        <taxon>Eukaryota</taxon>
        <taxon>Metazoa</taxon>
        <taxon>Ecdysozoa</taxon>
        <taxon>Nematoda</taxon>
        <taxon>Chromadorea</taxon>
        <taxon>Rhabditida</taxon>
        <taxon>Tylenchina</taxon>
        <taxon>Panagrolaimomorpha</taxon>
        <taxon>Strongyloidoidea</taxon>
        <taxon>Alloionematidae</taxon>
        <taxon>Rhabditophanes</taxon>
    </lineage>
</organism>
<dbReference type="WBParaSite" id="RSKR_0000606100.1">
    <property type="protein sequence ID" value="RSKR_0000606100.1"/>
    <property type="gene ID" value="RSKR_0000606100"/>
</dbReference>
<evidence type="ECO:0000313" key="2">
    <source>
        <dbReference type="WBParaSite" id="RSKR_0000606100.1"/>
    </source>
</evidence>
<evidence type="ECO:0000313" key="1">
    <source>
        <dbReference type="Proteomes" id="UP000095286"/>
    </source>
</evidence>
<sequence>MIKRFLECTKPLPLWSRNASLLKWPCQPNQFSGSLKQIESKWKDIAFTLPEKEASGNKKYILSMFPYPSGNLHMGHMRVYTISDVLARYYRLQGFDVIHPMGWDGFGLPAENAAIERGIDSREWTESNIKSMKKQLANTGILFDWEREITTCHPNYFKWTQWIFIKLFEEGLATQKYSEVFWDPVDKTVLAAEQIDENGKSWRSGAIAVKKKLKQWSIETPKYAKRLSEGLEAMKHDWKEVADIQANWIGVCDVFRFQLPLCCGEESLKETLDLRIRNVMDIGKAKFVVLSKDHHLVKEYGNEHLTDTFVLKKIRAIHPLTGYKMPIIVSGEDDGLEQFLKCRIGDPLNQSVDADLLSKFDLNVDGDLNCTSTEEEILIKTGAYQTSRTLQDWVVSRQRKWGTPIPMLIDGANSKAIKPVPFDELPWVPNEEGTNMRDSNWSGETDTLDTFFDSSWYYLRYLDCGNSEALVSPQAATQMPVDVYVGGIEHAAVHMFFARFISYFLTDIGVTKVREPFKRLVCQGIVRGKTYVEKNTGEYLSKEKAEGLMESDRQNVEILFEKMSKSKHNGVDPLIVLERDGVDLTRLQLLDSAAPKSAINWNEQDPKGILKWLDRIAFVVGSYVEVRSSHIGNTLSACSSSEIELRENYNYYIRNVIVCLQELHLHNTAIARLQSFVNYLRKIEPEVGATSPEYERSIHALVIMLQVFAPHASQELWSALQGARTMNRDKWNFEKDVRYQKWPEIDDDALVDISVHAKGINCGRMLVGRQFMENSTEQQIFDKISKEWRDNLFVKIQRDGHQIHNISMTGEKGLCYTMDLSLGTSTTDKHIRDIMKELGADKYAEAKKAKKSKKPK</sequence>
<protein>
    <submittedName>
        <fullName evidence="2">Leucine--tRNA ligase</fullName>
    </submittedName>
</protein>